<organism evidence="2 3">
    <name type="scientific">Mediterraneibacter gnavus</name>
    <name type="common">Ruminococcus gnavus</name>
    <dbReference type="NCBI Taxonomy" id="33038"/>
    <lineage>
        <taxon>Bacteria</taxon>
        <taxon>Bacillati</taxon>
        <taxon>Bacillota</taxon>
        <taxon>Clostridia</taxon>
        <taxon>Lachnospirales</taxon>
        <taxon>Lachnospiraceae</taxon>
        <taxon>Mediterraneibacter</taxon>
    </lineage>
</organism>
<accession>A0AAJ3F6H7</accession>
<proteinExistence type="predicted"/>
<evidence type="ECO:0000256" key="1">
    <source>
        <dbReference type="SAM" id="Coils"/>
    </source>
</evidence>
<feature type="coiled-coil region" evidence="1">
    <location>
        <begin position="5"/>
        <end position="42"/>
    </location>
</feature>
<name>A0AAJ3F6H7_MEDGN</name>
<evidence type="ECO:0000313" key="3">
    <source>
        <dbReference type="Proteomes" id="UP001296643"/>
    </source>
</evidence>
<evidence type="ECO:0000313" key="2">
    <source>
        <dbReference type="EMBL" id="NSI18915.1"/>
    </source>
</evidence>
<keyword evidence="1" id="KW-0175">Coiled coil</keyword>
<reference evidence="2" key="2">
    <citation type="submission" date="2020-02" db="EMBL/GenBank/DDBJ databases">
        <authorList>
            <person name="Littmann E."/>
            <person name="Sorbara M."/>
        </authorList>
    </citation>
    <scope>NUCLEOTIDE SEQUENCE</scope>
    <source>
        <strain evidence="2">MSK.22.53</strain>
    </source>
</reference>
<sequence>MCITKTELEQKVQELRSLKAMKEELENEVKAVEYEVILYMTEHNLDSEITDSAKITYKAQSRTTLDKDKLKDILGDDLKPFERTTSYNVLRIR</sequence>
<comment type="caution">
    <text evidence="2">The sequence shown here is derived from an EMBL/GenBank/DDBJ whole genome shotgun (WGS) entry which is preliminary data.</text>
</comment>
<dbReference type="AlphaFoldDB" id="A0AAJ3F6H7"/>
<dbReference type="EMBL" id="JAAIRM010000007">
    <property type="protein sequence ID" value="NSI18915.1"/>
    <property type="molecule type" value="Genomic_DNA"/>
</dbReference>
<dbReference type="RefSeq" id="WP_118315582.1">
    <property type="nucleotide sequence ID" value="NZ_JAAIRM010000007.1"/>
</dbReference>
<dbReference type="Proteomes" id="UP001296643">
    <property type="component" value="Unassembled WGS sequence"/>
</dbReference>
<gene>
    <name evidence="2" type="ORF">G4958_06045</name>
</gene>
<reference evidence="2" key="1">
    <citation type="journal article" date="2020" name="Cell Host Microbe">
        <title>Functional and Genomic Variation between Human-Derived Isolates of Lachnospiraceae Reveals Inter- and Intra-Species Diversity.</title>
        <authorList>
            <person name="Sorbara M.T."/>
            <person name="Littmann E.R."/>
            <person name="Fontana E."/>
            <person name="Moody T.U."/>
            <person name="Kohout C.E."/>
            <person name="Gjonbalaj M."/>
            <person name="Eaton V."/>
            <person name="Seok R."/>
            <person name="Leiner I.M."/>
            <person name="Pamer E.G."/>
        </authorList>
    </citation>
    <scope>NUCLEOTIDE SEQUENCE</scope>
    <source>
        <strain evidence="2">MSK.22.53</strain>
    </source>
</reference>
<protein>
    <submittedName>
        <fullName evidence="2">Uncharacterized protein</fullName>
    </submittedName>
</protein>